<dbReference type="EMBL" id="NWUF01000012">
    <property type="protein sequence ID" value="PCE41823.1"/>
    <property type="molecule type" value="Genomic_DNA"/>
</dbReference>
<dbReference type="AlphaFoldDB" id="A0A2A4FTU2"/>
<dbReference type="InterPro" id="IPR002575">
    <property type="entry name" value="Aminoglycoside_PTrfase"/>
</dbReference>
<protein>
    <submittedName>
        <fullName evidence="2">Phosphotransferase family protein</fullName>
    </submittedName>
</protein>
<dbReference type="Gene3D" id="3.90.1200.10">
    <property type="match status" value="1"/>
</dbReference>
<dbReference type="PANTHER" id="PTHR47829:SF3">
    <property type="entry name" value="AMINOGLYCOSIDE PHOSPHOTRANSFERASE DOMAIN-CONTAINING PROTEIN"/>
    <property type="match status" value="1"/>
</dbReference>
<dbReference type="GO" id="GO:0016740">
    <property type="term" value="F:transferase activity"/>
    <property type="evidence" value="ECO:0007669"/>
    <property type="project" value="UniProtKB-KW"/>
</dbReference>
<dbReference type="CDD" id="cd05154">
    <property type="entry name" value="ACAD10_11_N-like"/>
    <property type="match status" value="1"/>
</dbReference>
<dbReference type="PANTHER" id="PTHR47829">
    <property type="entry name" value="HYDROLASE, PUTATIVE (AFU_ORTHOLOGUE AFUA_1G12880)-RELATED"/>
    <property type="match status" value="1"/>
</dbReference>
<keyword evidence="3" id="KW-1185">Reference proteome</keyword>
<dbReference type="InterPro" id="IPR052898">
    <property type="entry name" value="ACAD10-like"/>
</dbReference>
<name>A0A2A4FTU2_9SPHN</name>
<dbReference type="Proteomes" id="UP000218934">
    <property type="component" value="Unassembled WGS sequence"/>
</dbReference>
<evidence type="ECO:0000313" key="3">
    <source>
        <dbReference type="Proteomes" id="UP000218934"/>
    </source>
</evidence>
<accession>A0A2A4FTU2</accession>
<sequence length="319" mass="35383">MSVRQFEGGQSNPTYILDTPDRTYVLRRKPPGVTLASAHAVDREHRILSALFAQGFPVPEPLVYEEDPEVIGSPFYLMAHVPGRIFFDCRMPDLNPDERAAVCDSINETLARLHSFDPDAIGLEGYGRPGNYFARQVARWSRQYRDTESHRIPAMDRLIEWLPGAVPVDVERATRIVHGDYSFHNILIHPTEPKVAAVIDWELSTTGDAMGDLMYHAMEWYRPAGIDPRGTLKGEDLAALGIPSLDAYLVRYFERRGLPMPGNLGFYRAYNLFRVAAIWQGVAARAAAGNASSSNAGEMAAKVEPLAEAAWIEALDAGA</sequence>
<proteinExistence type="predicted"/>
<dbReference type="SUPFAM" id="SSF56112">
    <property type="entry name" value="Protein kinase-like (PK-like)"/>
    <property type="match status" value="1"/>
</dbReference>
<dbReference type="InterPro" id="IPR041726">
    <property type="entry name" value="ACAD10_11_N"/>
</dbReference>
<comment type="caution">
    <text evidence="2">The sequence shown here is derived from an EMBL/GenBank/DDBJ whole genome shotgun (WGS) entry which is preliminary data.</text>
</comment>
<evidence type="ECO:0000313" key="2">
    <source>
        <dbReference type="EMBL" id="PCE41823.1"/>
    </source>
</evidence>
<gene>
    <name evidence="2" type="ORF">COO09_13365</name>
</gene>
<evidence type="ECO:0000259" key="1">
    <source>
        <dbReference type="Pfam" id="PF01636"/>
    </source>
</evidence>
<dbReference type="OrthoDB" id="3806873at2"/>
<reference evidence="2 3" key="1">
    <citation type="submission" date="2017-09" db="EMBL/GenBank/DDBJ databases">
        <title>The Catabolism of 3,6-Dichlorosalicylic acid is Initiated by the Cytochrome P450 Monooxygenase DsmABC in Rhizorhabdus dicambivorans Ndbn-20.</title>
        <authorList>
            <person name="Na L."/>
        </authorList>
    </citation>
    <scope>NUCLEOTIDE SEQUENCE [LARGE SCALE GENOMIC DNA]</scope>
    <source>
        <strain evidence="2 3">Ndbn-20m</strain>
    </source>
</reference>
<dbReference type="KEGG" id="rdi:CMV14_19025"/>
<dbReference type="Gene3D" id="3.30.200.20">
    <property type="entry name" value="Phosphorylase Kinase, domain 1"/>
    <property type="match status" value="1"/>
</dbReference>
<organism evidence="2 3">
    <name type="scientific">Rhizorhabdus dicambivorans</name>
    <dbReference type="NCBI Taxonomy" id="1850238"/>
    <lineage>
        <taxon>Bacteria</taxon>
        <taxon>Pseudomonadati</taxon>
        <taxon>Pseudomonadota</taxon>
        <taxon>Alphaproteobacteria</taxon>
        <taxon>Sphingomonadales</taxon>
        <taxon>Sphingomonadaceae</taxon>
        <taxon>Rhizorhabdus</taxon>
    </lineage>
</organism>
<dbReference type="InterPro" id="IPR011009">
    <property type="entry name" value="Kinase-like_dom_sf"/>
</dbReference>
<keyword evidence="2" id="KW-0808">Transferase</keyword>
<feature type="domain" description="Aminoglycoside phosphotransferase" evidence="1">
    <location>
        <begin position="3"/>
        <end position="236"/>
    </location>
</feature>
<dbReference type="Pfam" id="PF01636">
    <property type="entry name" value="APH"/>
    <property type="match status" value="1"/>
</dbReference>